<evidence type="ECO:0000313" key="2">
    <source>
        <dbReference type="EMBL" id="KAF5841930.1"/>
    </source>
</evidence>
<sequence length="80" mass="8228">MGGHENKLGGMGGHENKLGGMGGHENKLGGMGGHENKLGGMGGHENKLGGGRCEGKGQWEEARTGKPDTHEPNIGSLCEH</sequence>
<dbReference type="EMBL" id="MU069472">
    <property type="protein sequence ID" value="KAF5841930.1"/>
    <property type="molecule type" value="Genomic_DNA"/>
</dbReference>
<keyword evidence="3" id="KW-1185">Reference proteome</keyword>
<organism evidence="2 3">
    <name type="scientific">Dunaliella salina</name>
    <name type="common">Green alga</name>
    <name type="synonym">Protococcus salinus</name>
    <dbReference type="NCBI Taxonomy" id="3046"/>
    <lineage>
        <taxon>Eukaryota</taxon>
        <taxon>Viridiplantae</taxon>
        <taxon>Chlorophyta</taxon>
        <taxon>core chlorophytes</taxon>
        <taxon>Chlorophyceae</taxon>
        <taxon>CS clade</taxon>
        <taxon>Chlamydomonadales</taxon>
        <taxon>Dunaliellaceae</taxon>
        <taxon>Dunaliella</taxon>
    </lineage>
</organism>
<feature type="compositionally biased region" description="Gly residues" evidence="1">
    <location>
        <begin position="8"/>
        <end position="52"/>
    </location>
</feature>
<evidence type="ECO:0000313" key="3">
    <source>
        <dbReference type="Proteomes" id="UP000815325"/>
    </source>
</evidence>
<name>A0ABQ7H4Z5_DUNSA</name>
<feature type="compositionally biased region" description="Basic and acidic residues" evidence="1">
    <location>
        <begin position="53"/>
        <end position="71"/>
    </location>
</feature>
<gene>
    <name evidence="2" type="ORF">DUNSADRAFT_10101</name>
</gene>
<evidence type="ECO:0000256" key="1">
    <source>
        <dbReference type="SAM" id="MobiDB-lite"/>
    </source>
</evidence>
<feature type="region of interest" description="Disordered" evidence="1">
    <location>
        <begin position="1"/>
        <end position="80"/>
    </location>
</feature>
<dbReference type="Proteomes" id="UP000815325">
    <property type="component" value="Unassembled WGS sequence"/>
</dbReference>
<protein>
    <recommendedName>
        <fullName evidence="4">Encoded protein</fullName>
    </recommendedName>
</protein>
<proteinExistence type="predicted"/>
<evidence type="ECO:0008006" key="4">
    <source>
        <dbReference type="Google" id="ProtNLM"/>
    </source>
</evidence>
<accession>A0ABQ7H4Z5</accession>
<comment type="caution">
    <text evidence="2">The sequence shown here is derived from an EMBL/GenBank/DDBJ whole genome shotgun (WGS) entry which is preliminary data.</text>
</comment>
<reference evidence="2" key="1">
    <citation type="submission" date="2017-08" db="EMBL/GenBank/DDBJ databases">
        <authorList>
            <person name="Polle J.E."/>
            <person name="Barry K."/>
            <person name="Cushman J."/>
            <person name="Schmutz J."/>
            <person name="Tran D."/>
            <person name="Hathwaick L.T."/>
            <person name="Yim W.C."/>
            <person name="Jenkins J."/>
            <person name="Mckie-Krisberg Z.M."/>
            <person name="Prochnik S."/>
            <person name="Lindquist E."/>
            <person name="Dockter R.B."/>
            <person name="Adam C."/>
            <person name="Molina H."/>
            <person name="Bunkerborg J."/>
            <person name="Jin E."/>
            <person name="Buchheim M."/>
            <person name="Magnuson J."/>
        </authorList>
    </citation>
    <scope>NUCLEOTIDE SEQUENCE</scope>
    <source>
        <strain evidence="2">CCAP 19/18</strain>
    </source>
</reference>